<evidence type="ECO:0000313" key="8">
    <source>
        <dbReference type="EMBL" id="MDR6892376.1"/>
    </source>
</evidence>
<feature type="transmembrane region" description="Helical" evidence="6">
    <location>
        <begin position="455"/>
        <end position="474"/>
    </location>
</feature>
<dbReference type="EMBL" id="JAVDUI010000001">
    <property type="protein sequence ID" value="MDR6892376.1"/>
    <property type="molecule type" value="Genomic_DNA"/>
</dbReference>
<evidence type="ECO:0000256" key="6">
    <source>
        <dbReference type="SAM" id="Phobius"/>
    </source>
</evidence>
<accession>A0AAE3YHZ5</accession>
<evidence type="ECO:0000313" key="9">
    <source>
        <dbReference type="Proteomes" id="UP001247307"/>
    </source>
</evidence>
<proteinExistence type="predicted"/>
<dbReference type="GO" id="GO:0017004">
    <property type="term" value="P:cytochrome complex assembly"/>
    <property type="evidence" value="ECO:0007669"/>
    <property type="project" value="UniProtKB-KW"/>
</dbReference>
<dbReference type="InterPro" id="IPR023494">
    <property type="entry name" value="Cyt_c_bgen_Ccs1/CcsB/ResB"/>
</dbReference>
<dbReference type="PANTHER" id="PTHR31566">
    <property type="entry name" value="CYTOCHROME C BIOGENESIS PROTEIN CCS1, CHLOROPLASTIC"/>
    <property type="match status" value="1"/>
</dbReference>
<evidence type="ECO:0000256" key="5">
    <source>
        <dbReference type="ARBA" id="ARBA00023136"/>
    </source>
</evidence>
<evidence type="ECO:0000259" key="7">
    <source>
        <dbReference type="Pfam" id="PF05140"/>
    </source>
</evidence>
<dbReference type="RefSeq" id="WP_309851288.1">
    <property type="nucleotide sequence ID" value="NZ_BAAAIU010000003.1"/>
</dbReference>
<keyword evidence="9" id="KW-1185">Reference proteome</keyword>
<evidence type="ECO:0000256" key="2">
    <source>
        <dbReference type="ARBA" id="ARBA00022692"/>
    </source>
</evidence>
<keyword evidence="5 6" id="KW-0472">Membrane</keyword>
<protein>
    <submittedName>
        <fullName evidence="8">Cytochrome c biogenesis protein</fullName>
    </submittedName>
</protein>
<comment type="caution">
    <text evidence="8">The sequence shown here is derived from an EMBL/GenBank/DDBJ whole genome shotgun (WGS) entry which is preliminary data.</text>
</comment>
<sequence length="528" mass="56956">MAHASDDIAQPKLGPLGWLRFVWTQLTSMSTALFLLLLLAVGAVPGSIFPQRSVDAVKVAQYKKDHPDLFPVLDALQFFDVFSSAWFSAIYLLLFISLIGCVIPRARVHYRHWRSAPPKTPARLERLPEHGSLEAGDGWTPAGAADAAAALLRKRGYRVDVRPAAGGRGPSIGAERGLVKELGNLVFHASLIGVLIAVAIGGLYGYKGQRIIVEGETFVNTLASYDTFNPGSRFSEDSLTPYAVKLDKFSVQFDRDSKSHYGQPLAFHADVTTDTGEGPQKQVLQVNSPLSLGGDKVYLIGNGYAPVITVRDGQGKVAYQGPAVAVPQDGMYTSLFVLKVPDAKPGQLAFSGFLLPTTMRNAQNVSYSADPDPFAPTLTLNSYTGDLGLDAGKPQNVYVLDTKPLTELNSRAKGNGIVLAPNQTAELPNGLGSITFSGLKRYIAVDVHHDPGEGLAALFAGLAFFSLIASLLIARRRLWLTFEPGDNGRTVIGYGLLARGEDLRLSREAQAVRELLEKHLTSDSENRS</sequence>
<feature type="transmembrane region" description="Helical" evidence="6">
    <location>
        <begin position="185"/>
        <end position="206"/>
    </location>
</feature>
<dbReference type="GO" id="GO:0016020">
    <property type="term" value="C:membrane"/>
    <property type="evidence" value="ECO:0007669"/>
    <property type="project" value="UniProtKB-SubCell"/>
</dbReference>
<dbReference type="Pfam" id="PF05140">
    <property type="entry name" value="ResB"/>
    <property type="match status" value="1"/>
</dbReference>
<evidence type="ECO:0000256" key="4">
    <source>
        <dbReference type="ARBA" id="ARBA00022989"/>
    </source>
</evidence>
<dbReference type="AlphaFoldDB" id="A0AAE3YHZ5"/>
<keyword evidence="2 6" id="KW-0812">Transmembrane</keyword>
<keyword evidence="4 6" id="KW-1133">Transmembrane helix</keyword>
<name>A0AAE3YHZ5_9MICC</name>
<feature type="transmembrane region" description="Helical" evidence="6">
    <location>
        <begin position="85"/>
        <end position="104"/>
    </location>
</feature>
<dbReference type="PANTHER" id="PTHR31566:SF0">
    <property type="entry name" value="CYTOCHROME C BIOGENESIS PROTEIN CCS1, CHLOROPLASTIC"/>
    <property type="match status" value="1"/>
</dbReference>
<dbReference type="Proteomes" id="UP001247307">
    <property type="component" value="Unassembled WGS sequence"/>
</dbReference>
<reference evidence="8" key="1">
    <citation type="submission" date="2023-07" db="EMBL/GenBank/DDBJ databases">
        <title>Sequencing the genomes of 1000 actinobacteria strains.</title>
        <authorList>
            <person name="Klenk H.-P."/>
        </authorList>
    </citation>
    <scope>NUCLEOTIDE SEQUENCE</scope>
    <source>
        <strain evidence="8">DSM 13988</strain>
    </source>
</reference>
<organism evidence="8 9">
    <name type="scientific">Falsarthrobacter nasiphocae</name>
    <dbReference type="NCBI Taxonomy" id="189863"/>
    <lineage>
        <taxon>Bacteria</taxon>
        <taxon>Bacillati</taxon>
        <taxon>Actinomycetota</taxon>
        <taxon>Actinomycetes</taxon>
        <taxon>Micrococcales</taxon>
        <taxon>Micrococcaceae</taxon>
        <taxon>Falsarthrobacter</taxon>
    </lineage>
</organism>
<keyword evidence="3" id="KW-0201">Cytochrome c-type biogenesis</keyword>
<comment type="subcellular location">
    <subcellularLocation>
        <location evidence="1">Membrane</location>
        <topology evidence="1">Multi-pass membrane protein</topology>
    </subcellularLocation>
</comment>
<gene>
    <name evidence="8" type="ORF">J2S35_001316</name>
</gene>
<evidence type="ECO:0000256" key="3">
    <source>
        <dbReference type="ARBA" id="ARBA00022748"/>
    </source>
</evidence>
<dbReference type="InterPro" id="IPR007816">
    <property type="entry name" value="ResB-like_domain"/>
</dbReference>
<feature type="domain" description="ResB-like" evidence="7">
    <location>
        <begin position="29"/>
        <end position="508"/>
    </location>
</feature>
<feature type="transmembrane region" description="Helical" evidence="6">
    <location>
        <begin position="21"/>
        <end position="44"/>
    </location>
</feature>
<evidence type="ECO:0000256" key="1">
    <source>
        <dbReference type="ARBA" id="ARBA00004141"/>
    </source>
</evidence>